<sequence>MFPWLTILGLLPLIGGLAMIFVRGTAAKQVGLAFSLVTLVLAIIVAFTYNTGTKGFQLAEQATWIKAIGAHYALGLDGIGLTLVLLTAFLTPVVLIASWNDPDLPKPGEPVSPDGTAVTHRWGAHAFVGLILATEGFALFAFTATDVFLFYLFFEVILFPMYFLIGGFGGARRAYAAGKFLLFGLFGGFVMLAAVIGLGIVSAQHGAPSYLLTDLTQLHLSTNVERWLFVGFMIAFAIKAPMVPFHTWLPDSVEQSTPGGAVMLAGVMDKLGTFAMIRFCLQLFPDASKWATPVVMVLAIISIIYGALMAIGSKDLHRLIGWTSVSHFGFIVLGIFAFTTQSASGATFYMLNHGLSTAALFLAAGFMIKRRGSRDISDFGGVVKATPLLAGLLLFGALSALALPGMSSFISEFMVLAGTFSRHPIYAVVATIGIVLAALYALIMYQRTATGVPTAAVTEKFTVDLSGKERLALIPVALVILVLGFFPKPILSIINPTVSDTLTQHVGLTDPQPHASEGGR</sequence>
<dbReference type="NCBIfam" id="NF004500">
    <property type="entry name" value="PRK05846.1-4"/>
    <property type="match status" value="1"/>
</dbReference>
<dbReference type="GO" id="GO:0003954">
    <property type="term" value="F:NADH dehydrogenase activity"/>
    <property type="evidence" value="ECO:0007669"/>
    <property type="project" value="TreeGrafter"/>
</dbReference>
<accession>A0A917S8H5</accession>
<feature type="transmembrane region" description="Helical" evidence="7">
    <location>
        <begin position="470"/>
        <end position="487"/>
    </location>
</feature>
<feature type="transmembrane region" description="Helical" evidence="7">
    <location>
        <begin position="423"/>
        <end position="443"/>
    </location>
</feature>
<keyword evidence="4 7" id="KW-1133">Transmembrane helix</keyword>
<feature type="transmembrane region" description="Helical" evidence="7">
    <location>
        <begin position="6"/>
        <end position="23"/>
    </location>
</feature>
<feature type="domain" description="NADH:quinone oxidoreductase/Mrp antiporter transmembrane" evidence="8">
    <location>
        <begin position="144"/>
        <end position="436"/>
    </location>
</feature>
<dbReference type="GO" id="GO:0016020">
    <property type="term" value="C:membrane"/>
    <property type="evidence" value="ECO:0007669"/>
    <property type="project" value="UniProtKB-SubCell"/>
</dbReference>
<dbReference type="GO" id="GO:0042773">
    <property type="term" value="P:ATP synthesis coupled electron transport"/>
    <property type="evidence" value="ECO:0007669"/>
    <property type="project" value="InterPro"/>
</dbReference>
<evidence type="ECO:0000256" key="2">
    <source>
        <dbReference type="ARBA" id="ARBA00009025"/>
    </source>
</evidence>
<feature type="transmembrane region" description="Helical" evidence="7">
    <location>
        <begin position="388"/>
        <end position="411"/>
    </location>
</feature>
<feature type="transmembrane region" description="Helical" evidence="7">
    <location>
        <begin position="319"/>
        <end position="340"/>
    </location>
</feature>
<keyword evidence="5 7" id="KW-0472">Membrane</keyword>
<feature type="transmembrane region" description="Helical" evidence="7">
    <location>
        <begin position="346"/>
        <end position="368"/>
    </location>
</feature>
<dbReference type="PANTHER" id="PTHR43507:SF1">
    <property type="entry name" value="NADH-UBIQUINONE OXIDOREDUCTASE CHAIN 4"/>
    <property type="match status" value="1"/>
</dbReference>
<keyword evidence="10" id="KW-1185">Reference proteome</keyword>
<evidence type="ECO:0000259" key="8">
    <source>
        <dbReference type="Pfam" id="PF00361"/>
    </source>
</evidence>
<feature type="transmembrane region" description="Helical" evidence="7">
    <location>
        <begin position="290"/>
        <end position="312"/>
    </location>
</feature>
<dbReference type="AlphaFoldDB" id="A0A917S8H5"/>
<feature type="transmembrane region" description="Helical" evidence="7">
    <location>
        <begin position="180"/>
        <end position="207"/>
    </location>
</feature>
<dbReference type="InterPro" id="IPR010227">
    <property type="entry name" value="NADH_Q_OxRdtase_chainM/4"/>
</dbReference>
<dbReference type="PRINTS" id="PR01437">
    <property type="entry name" value="NUOXDRDTASE4"/>
</dbReference>
<evidence type="ECO:0000256" key="5">
    <source>
        <dbReference type="ARBA" id="ARBA00023136"/>
    </source>
</evidence>
<feature type="transmembrane region" description="Helical" evidence="7">
    <location>
        <begin position="122"/>
        <end position="142"/>
    </location>
</feature>
<dbReference type="GO" id="GO:0048039">
    <property type="term" value="F:ubiquinone binding"/>
    <property type="evidence" value="ECO:0007669"/>
    <property type="project" value="TreeGrafter"/>
</dbReference>
<comment type="subcellular location">
    <subcellularLocation>
        <location evidence="1">Endomembrane system</location>
        <topology evidence="1">Multi-pass membrane protein</topology>
    </subcellularLocation>
    <subcellularLocation>
        <location evidence="6">Membrane</location>
        <topology evidence="6">Multi-pass membrane protein</topology>
    </subcellularLocation>
</comment>
<dbReference type="PANTHER" id="PTHR43507">
    <property type="entry name" value="NADH-UBIQUINONE OXIDOREDUCTASE CHAIN 4"/>
    <property type="match status" value="1"/>
</dbReference>
<evidence type="ECO:0000313" key="9">
    <source>
        <dbReference type="EMBL" id="GGL63666.1"/>
    </source>
</evidence>
<dbReference type="Proteomes" id="UP000613840">
    <property type="component" value="Unassembled WGS sequence"/>
</dbReference>
<dbReference type="Pfam" id="PF00361">
    <property type="entry name" value="Proton_antipo_M"/>
    <property type="match status" value="1"/>
</dbReference>
<keyword evidence="3 6" id="KW-0812">Transmembrane</keyword>
<protein>
    <submittedName>
        <fullName evidence="9">NADH-quinone oxidoreductase subunit M</fullName>
    </submittedName>
</protein>
<comment type="similarity">
    <text evidence="2">Belongs to the complex I subunit 4 family.</text>
</comment>
<dbReference type="RefSeq" id="WP_188895481.1">
    <property type="nucleotide sequence ID" value="NZ_BMMZ01000005.1"/>
</dbReference>
<dbReference type="GO" id="GO:0012505">
    <property type="term" value="C:endomembrane system"/>
    <property type="evidence" value="ECO:0007669"/>
    <property type="project" value="UniProtKB-SubCell"/>
</dbReference>
<dbReference type="InterPro" id="IPR003918">
    <property type="entry name" value="NADH_UbQ_OxRdtase"/>
</dbReference>
<gene>
    <name evidence="9" type="ORF">GCM10011575_22560</name>
</gene>
<organism evidence="9 10">
    <name type="scientific">Microlunatus endophyticus</name>
    <dbReference type="NCBI Taxonomy" id="1716077"/>
    <lineage>
        <taxon>Bacteria</taxon>
        <taxon>Bacillati</taxon>
        <taxon>Actinomycetota</taxon>
        <taxon>Actinomycetes</taxon>
        <taxon>Propionibacteriales</taxon>
        <taxon>Propionibacteriaceae</taxon>
        <taxon>Microlunatus</taxon>
    </lineage>
</organism>
<reference evidence="9" key="2">
    <citation type="submission" date="2020-09" db="EMBL/GenBank/DDBJ databases">
        <authorList>
            <person name="Sun Q."/>
            <person name="Zhou Y."/>
        </authorList>
    </citation>
    <scope>NUCLEOTIDE SEQUENCE</scope>
    <source>
        <strain evidence="9">CGMCC 4.7306</strain>
    </source>
</reference>
<dbReference type="GO" id="GO:0015990">
    <property type="term" value="P:electron transport coupled proton transport"/>
    <property type="evidence" value="ECO:0007669"/>
    <property type="project" value="TreeGrafter"/>
</dbReference>
<dbReference type="InterPro" id="IPR001750">
    <property type="entry name" value="ND/Mrp_TM"/>
</dbReference>
<feature type="transmembrane region" description="Helical" evidence="7">
    <location>
        <begin position="79"/>
        <end position="101"/>
    </location>
</feature>
<comment type="caution">
    <text evidence="9">The sequence shown here is derived from an EMBL/GenBank/DDBJ whole genome shotgun (WGS) entry which is preliminary data.</text>
</comment>
<feature type="transmembrane region" description="Helical" evidence="7">
    <location>
        <begin position="148"/>
        <end position="168"/>
    </location>
</feature>
<evidence type="ECO:0000256" key="7">
    <source>
        <dbReference type="SAM" id="Phobius"/>
    </source>
</evidence>
<name>A0A917S8H5_9ACTN</name>
<evidence type="ECO:0000313" key="10">
    <source>
        <dbReference type="Proteomes" id="UP000613840"/>
    </source>
</evidence>
<feature type="transmembrane region" description="Helical" evidence="7">
    <location>
        <begin position="30"/>
        <end position="49"/>
    </location>
</feature>
<dbReference type="NCBIfam" id="TIGR01972">
    <property type="entry name" value="NDH_I_M"/>
    <property type="match status" value="1"/>
</dbReference>
<evidence type="ECO:0000256" key="6">
    <source>
        <dbReference type="RuleBase" id="RU000320"/>
    </source>
</evidence>
<reference evidence="9" key="1">
    <citation type="journal article" date="2014" name="Int. J. Syst. Evol. Microbiol.">
        <title>Complete genome sequence of Corynebacterium casei LMG S-19264T (=DSM 44701T), isolated from a smear-ripened cheese.</title>
        <authorList>
            <consortium name="US DOE Joint Genome Institute (JGI-PGF)"/>
            <person name="Walter F."/>
            <person name="Albersmeier A."/>
            <person name="Kalinowski J."/>
            <person name="Ruckert C."/>
        </authorList>
    </citation>
    <scope>NUCLEOTIDE SEQUENCE</scope>
    <source>
        <strain evidence="9">CGMCC 4.7306</strain>
    </source>
</reference>
<evidence type="ECO:0000256" key="3">
    <source>
        <dbReference type="ARBA" id="ARBA00022692"/>
    </source>
</evidence>
<dbReference type="GO" id="GO:0008137">
    <property type="term" value="F:NADH dehydrogenase (ubiquinone) activity"/>
    <property type="evidence" value="ECO:0007669"/>
    <property type="project" value="InterPro"/>
</dbReference>
<evidence type="ECO:0000256" key="4">
    <source>
        <dbReference type="ARBA" id="ARBA00022989"/>
    </source>
</evidence>
<dbReference type="EMBL" id="BMMZ01000005">
    <property type="protein sequence ID" value="GGL63666.1"/>
    <property type="molecule type" value="Genomic_DNA"/>
</dbReference>
<proteinExistence type="inferred from homology"/>
<feature type="transmembrane region" description="Helical" evidence="7">
    <location>
        <begin position="227"/>
        <end position="249"/>
    </location>
</feature>
<evidence type="ECO:0000256" key="1">
    <source>
        <dbReference type="ARBA" id="ARBA00004127"/>
    </source>
</evidence>